<dbReference type="InParanoid" id="D8R0U7"/>
<evidence type="ECO:0000256" key="1">
    <source>
        <dbReference type="ARBA" id="ARBA00004906"/>
    </source>
</evidence>
<reference evidence="7 8" key="1">
    <citation type="journal article" date="2011" name="Science">
        <title>The Selaginella genome identifies genetic changes associated with the evolution of vascular plants.</title>
        <authorList>
            <person name="Banks J.A."/>
            <person name="Nishiyama T."/>
            <person name="Hasebe M."/>
            <person name="Bowman J.L."/>
            <person name="Gribskov M."/>
            <person name="dePamphilis C."/>
            <person name="Albert V.A."/>
            <person name="Aono N."/>
            <person name="Aoyama T."/>
            <person name="Ambrose B.A."/>
            <person name="Ashton N.W."/>
            <person name="Axtell M.J."/>
            <person name="Barker E."/>
            <person name="Barker M.S."/>
            <person name="Bennetzen J.L."/>
            <person name="Bonawitz N.D."/>
            <person name="Chapple C."/>
            <person name="Cheng C."/>
            <person name="Correa L.G."/>
            <person name="Dacre M."/>
            <person name="DeBarry J."/>
            <person name="Dreyer I."/>
            <person name="Elias M."/>
            <person name="Engstrom E.M."/>
            <person name="Estelle M."/>
            <person name="Feng L."/>
            <person name="Finet C."/>
            <person name="Floyd S.K."/>
            <person name="Frommer W.B."/>
            <person name="Fujita T."/>
            <person name="Gramzow L."/>
            <person name="Gutensohn M."/>
            <person name="Harholt J."/>
            <person name="Hattori M."/>
            <person name="Heyl A."/>
            <person name="Hirai T."/>
            <person name="Hiwatashi Y."/>
            <person name="Ishikawa M."/>
            <person name="Iwata M."/>
            <person name="Karol K.G."/>
            <person name="Koehler B."/>
            <person name="Kolukisaoglu U."/>
            <person name="Kubo M."/>
            <person name="Kurata T."/>
            <person name="Lalonde S."/>
            <person name="Li K."/>
            <person name="Li Y."/>
            <person name="Litt A."/>
            <person name="Lyons E."/>
            <person name="Manning G."/>
            <person name="Maruyama T."/>
            <person name="Michael T.P."/>
            <person name="Mikami K."/>
            <person name="Miyazaki S."/>
            <person name="Morinaga S."/>
            <person name="Murata T."/>
            <person name="Mueller-Roeber B."/>
            <person name="Nelson D.R."/>
            <person name="Obara M."/>
            <person name="Oguri Y."/>
            <person name="Olmstead R.G."/>
            <person name="Onodera N."/>
            <person name="Petersen B.L."/>
            <person name="Pils B."/>
            <person name="Prigge M."/>
            <person name="Rensing S.A."/>
            <person name="Riano-Pachon D.M."/>
            <person name="Roberts A.W."/>
            <person name="Sato Y."/>
            <person name="Scheller H.V."/>
            <person name="Schulz B."/>
            <person name="Schulz C."/>
            <person name="Shakirov E.V."/>
            <person name="Shibagaki N."/>
            <person name="Shinohara N."/>
            <person name="Shippen D.E."/>
            <person name="Soerensen I."/>
            <person name="Sotooka R."/>
            <person name="Sugimoto N."/>
            <person name="Sugita M."/>
            <person name="Sumikawa N."/>
            <person name="Tanurdzic M."/>
            <person name="Theissen G."/>
            <person name="Ulvskov P."/>
            <person name="Wakazuki S."/>
            <person name="Weng J.K."/>
            <person name="Willats W.W."/>
            <person name="Wipf D."/>
            <person name="Wolf P.G."/>
            <person name="Yang L."/>
            <person name="Zimmer A.D."/>
            <person name="Zhu Q."/>
            <person name="Mitros T."/>
            <person name="Hellsten U."/>
            <person name="Loque D."/>
            <person name="Otillar R."/>
            <person name="Salamov A."/>
            <person name="Schmutz J."/>
            <person name="Shapiro H."/>
            <person name="Lindquist E."/>
            <person name="Lucas S."/>
            <person name="Rokhsar D."/>
            <person name="Grigoriev I.V."/>
        </authorList>
    </citation>
    <scope>NUCLEOTIDE SEQUENCE [LARGE SCALE GENOMIC DNA]</scope>
</reference>
<dbReference type="KEGG" id="smo:SELMODRAFT_82941"/>
<keyword evidence="2" id="KW-0677">Repeat</keyword>
<dbReference type="OMA" id="DMYGVIK"/>
<feature type="region of interest" description="Disordered" evidence="5">
    <location>
        <begin position="416"/>
        <end position="441"/>
    </location>
</feature>
<keyword evidence="3 4" id="KW-0040">ANK repeat</keyword>
<dbReference type="InterPro" id="IPR036770">
    <property type="entry name" value="Ankyrin_rpt-contain_sf"/>
</dbReference>
<comment type="pathway">
    <text evidence="1">Protein modification; protein ubiquitination.</text>
</comment>
<dbReference type="AlphaFoldDB" id="D8R0U7"/>
<proteinExistence type="predicted"/>
<protein>
    <recommendedName>
        <fullName evidence="6">BTB domain-containing protein</fullName>
    </recommendedName>
</protein>
<evidence type="ECO:0000313" key="8">
    <source>
        <dbReference type="Proteomes" id="UP000001514"/>
    </source>
</evidence>
<dbReference type="PANTHER" id="PTHR46231">
    <property type="entry name" value="ANKYRIN REPEAT AND BTB/POZ DOMAIN-CONTAINING PROTEIN 1"/>
    <property type="match status" value="1"/>
</dbReference>
<dbReference type="Pfam" id="PF00651">
    <property type="entry name" value="BTB"/>
    <property type="match status" value="1"/>
</dbReference>
<dbReference type="PROSITE" id="PS50088">
    <property type="entry name" value="ANK_REPEAT"/>
    <property type="match status" value="1"/>
</dbReference>
<dbReference type="Proteomes" id="UP000001514">
    <property type="component" value="Unassembled WGS sequence"/>
</dbReference>
<organism evidence="8">
    <name type="scientific">Selaginella moellendorffii</name>
    <name type="common">Spikemoss</name>
    <dbReference type="NCBI Taxonomy" id="88036"/>
    <lineage>
        <taxon>Eukaryota</taxon>
        <taxon>Viridiplantae</taxon>
        <taxon>Streptophyta</taxon>
        <taxon>Embryophyta</taxon>
        <taxon>Tracheophyta</taxon>
        <taxon>Lycopodiopsida</taxon>
        <taxon>Selaginellales</taxon>
        <taxon>Selaginellaceae</taxon>
        <taxon>Selaginella</taxon>
    </lineage>
</organism>
<dbReference type="Gramene" id="EFJ33795">
    <property type="protein sequence ID" value="EFJ33795"/>
    <property type="gene ID" value="SELMODRAFT_82941"/>
</dbReference>
<dbReference type="FunCoup" id="D8R0U7">
    <property type="interactions" value="872"/>
</dbReference>
<dbReference type="STRING" id="88036.D8R0U7"/>
<dbReference type="PANTHER" id="PTHR46231:SF1">
    <property type="entry name" value="ANKYRIN REPEAT AND BTB_POZ DOMAIN-CONTAINING PROTEIN 1"/>
    <property type="match status" value="1"/>
</dbReference>
<sequence>MVAAAEDDLDKQHADEGYDELDSYIRRKKKVPCGDVYEAARAGDIDRLKILLESGINVNARDEWDSVALYYACLAGHEDAARILLEGGAICSEHTFDGDRCHYAALNLRVRRLLKLFEARPPPLAPLPDSLRALFFRSGQNHRFLDPTLGDTGNFDADELGDPVGPDIVFYAQGQPIAAHRAILSARCRFFQRKFEKEWKSRSEIRFSRNRLSFHALFRLISFFYCDVLDVAVDDMEDLLRICKVCGCSGLQRVLEKELVHQKFADYKSLNTDDDSLKRFIMQGSSLPDEERLTWAMDRLFSLLKHKSFGEEKVDGGQDFADICFLVEDTSFRCHRAIAEELLDVASRYLLFPLRRAVADAVYPHLENASPAELCKWLLVADMYGVTRIREFCLDTIAVNFESFAATSEFKALLQRLPPPSGDTSTRTTIPNAPGGVKDDSQGNLLDDLRERWLEAEGAELDQRDESARDFDKVLELLRSTAENDDTESLELV</sequence>
<feature type="compositionally biased region" description="Polar residues" evidence="5">
    <location>
        <begin position="422"/>
        <end position="431"/>
    </location>
</feature>
<accession>D8R0U7</accession>
<feature type="domain" description="BTB" evidence="6">
    <location>
        <begin position="166"/>
        <end position="233"/>
    </location>
</feature>
<dbReference type="SUPFAM" id="SSF54695">
    <property type="entry name" value="POZ domain"/>
    <property type="match status" value="2"/>
</dbReference>
<evidence type="ECO:0000259" key="6">
    <source>
        <dbReference type="PROSITE" id="PS50097"/>
    </source>
</evidence>
<dbReference type="InterPro" id="IPR044515">
    <property type="entry name" value="ABTB1"/>
</dbReference>
<dbReference type="InterPro" id="IPR011333">
    <property type="entry name" value="SKP1/BTB/POZ_sf"/>
</dbReference>
<dbReference type="Gene3D" id="3.30.710.10">
    <property type="entry name" value="Potassium Channel Kv1.1, Chain A"/>
    <property type="match status" value="1"/>
</dbReference>
<evidence type="ECO:0000256" key="2">
    <source>
        <dbReference type="ARBA" id="ARBA00022737"/>
    </source>
</evidence>
<evidence type="ECO:0000256" key="4">
    <source>
        <dbReference type="PROSITE-ProRule" id="PRU00023"/>
    </source>
</evidence>
<name>D8R0U7_SELML</name>
<dbReference type="Pfam" id="PF13637">
    <property type="entry name" value="Ank_4"/>
    <property type="match status" value="1"/>
</dbReference>
<dbReference type="EMBL" id="GL377570">
    <property type="protein sequence ID" value="EFJ33795.1"/>
    <property type="molecule type" value="Genomic_DNA"/>
</dbReference>
<dbReference type="InterPro" id="IPR000210">
    <property type="entry name" value="BTB/POZ_dom"/>
</dbReference>
<dbReference type="SMART" id="SM00225">
    <property type="entry name" value="BTB"/>
    <property type="match status" value="1"/>
</dbReference>
<feature type="repeat" description="ANK" evidence="4">
    <location>
        <begin position="36"/>
        <end position="63"/>
    </location>
</feature>
<dbReference type="InterPro" id="IPR002110">
    <property type="entry name" value="Ankyrin_rpt"/>
</dbReference>
<evidence type="ECO:0000256" key="5">
    <source>
        <dbReference type="SAM" id="MobiDB-lite"/>
    </source>
</evidence>
<dbReference type="HOGENOM" id="CLU_022885_1_0_1"/>
<dbReference type="Gene3D" id="1.25.40.20">
    <property type="entry name" value="Ankyrin repeat-containing domain"/>
    <property type="match status" value="1"/>
</dbReference>
<dbReference type="PROSITE" id="PS50097">
    <property type="entry name" value="BTB"/>
    <property type="match status" value="1"/>
</dbReference>
<dbReference type="SUPFAM" id="SSF48403">
    <property type="entry name" value="Ankyrin repeat"/>
    <property type="match status" value="1"/>
</dbReference>
<keyword evidence="8" id="KW-1185">Reference proteome</keyword>
<dbReference type="eggNOG" id="KOG0511">
    <property type="taxonomic scope" value="Eukaryota"/>
</dbReference>
<dbReference type="GO" id="GO:0000151">
    <property type="term" value="C:ubiquitin ligase complex"/>
    <property type="evidence" value="ECO:0000318"/>
    <property type="project" value="GO_Central"/>
</dbReference>
<gene>
    <name evidence="7" type="ORF">SELMODRAFT_82941</name>
</gene>
<evidence type="ECO:0000256" key="3">
    <source>
        <dbReference type="ARBA" id="ARBA00023043"/>
    </source>
</evidence>
<dbReference type="GO" id="GO:0005737">
    <property type="term" value="C:cytoplasm"/>
    <property type="evidence" value="ECO:0000318"/>
    <property type="project" value="GO_Central"/>
</dbReference>
<evidence type="ECO:0000313" key="7">
    <source>
        <dbReference type="EMBL" id="EFJ33795.1"/>
    </source>
</evidence>